<keyword evidence="2" id="KW-1185">Reference proteome</keyword>
<gene>
    <name evidence="1" type="ORF">AABB29_00010</name>
</gene>
<evidence type="ECO:0008006" key="3">
    <source>
        <dbReference type="Google" id="ProtNLM"/>
    </source>
</evidence>
<evidence type="ECO:0000313" key="1">
    <source>
        <dbReference type="EMBL" id="WZC49082.1"/>
    </source>
</evidence>
<dbReference type="InterPro" id="IPR029052">
    <property type="entry name" value="Metallo-depent_PP-like"/>
</dbReference>
<accession>A0ABZ2V3R3</accession>
<proteinExistence type="predicted"/>
<dbReference type="EMBL" id="CP150951">
    <property type="protein sequence ID" value="WZC49082.1"/>
    <property type="molecule type" value="Genomic_DNA"/>
</dbReference>
<dbReference type="RefSeq" id="WP_341367193.1">
    <property type="nucleotide sequence ID" value="NZ_CP150951.2"/>
</dbReference>
<dbReference type="SUPFAM" id="SSF56300">
    <property type="entry name" value="Metallo-dependent phosphatases"/>
    <property type="match status" value="1"/>
</dbReference>
<organism evidence="1 2">
    <name type="scientific">Yoonia phaeophyticola</name>
    <dbReference type="NCBI Taxonomy" id="3137369"/>
    <lineage>
        <taxon>Bacteria</taxon>
        <taxon>Pseudomonadati</taxon>
        <taxon>Pseudomonadota</taxon>
        <taxon>Alphaproteobacteria</taxon>
        <taxon>Rhodobacterales</taxon>
        <taxon>Paracoccaceae</taxon>
        <taxon>Yoonia</taxon>
    </lineage>
</organism>
<dbReference type="Proteomes" id="UP001440612">
    <property type="component" value="Chromosome"/>
</dbReference>
<reference evidence="2" key="1">
    <citation type="submission" date="2024-04" db="EMBL/GenBank/DDBJ databases">
        <title>Phylogenomic analyses of a clade within the roseobacter group suggest taxonomic reassignments of species of the genera Aestuariivita, Citreicella, Loktanella, Nautella, Pelagibaca, Ruegeria, Thalassobius, Thiobacimonas and Tropicibacter, and the proposal o.</title>
        <authorList>
            <person name="Jeon C.O."/>
        </authorList>
    </citation>
    <scope>NUCLEOTIDE SEQUENCE [LARGE SCALE GENOMIC DNA]</scope>
    <source>
        <strain evidence="2">BS5-3</strain>
    </source>
</reference>
<protein>
    <recommendedName>
        <fullName evidence="3">Calcineurin-like phosphoesterase domain-containing protein</fullName>
    </recommendedName>
</protein>
<sequence length="61" mass="7147">MKLLILSDLHDDFWAEANRNPFEGLQDLMGELDHLVIAGDLSNKPKVRWKFAFERLSRLHV</sequence>
<evidence type="ECO:0000313" key="2">
    <source>
        <dbReference type="Proteomes" id="UP001440612"/>
    </source>
</evidence>
<name>A0ABZ2V3R3_9RHOB</name>